<dbReference type="EMBL" id="VSSQ01039597">
    <property type="protein sequence ID" value="MPM92693.1"/>
    <property type="molecule type" value="Genomic_DNA"/>
</dbReference>
<organism evidence="2">
    <name type="scientific">bioreactor metagenome</name>
    <dbReference type="NCBI Taxonomy" id="1076179"/>
    <lineage>
        <taxon>unclassified sequences</taxon>
        <taxon>metagenomes</taxon>
        <taxon>ecological metagenomes</taxon>
    </lineage>
</organism>
<feature type="region of interest" description="Disordered" evidence="1">
    <location>
        <begin position="34"/>
        <end position="77"/>
    </location>
</feature>
<accession>A0A645DVR6</accession>
<feature type="compositionally biased region" description="Polar residues" evidence="1">
    <location>
        <begin position="48"/>
        <end position="57"/>
    </location>
</feature>
<name>A0A645DVR6_9ZZZZ</name>
<protein>
    <submittedName>
        <fullName evidence="2">Uncharacterized protein</fullName>
    </submittedName>
</protein>
<proteinExistence type="predicted"/>
<feature type="compositionally biased region" description="Polar residues" evidence="1">
    <location>
        <begin position="67"/>
        <end position="77"/>
    </location>
</feature>
<reference evidence="2" key="1">
    <citation type="submission" date="2019-08" db="EMBL/GenBank/DDBJ databases">
        <authorList>
            <person name="Kucharzyk K."/>
            <person name="Murdoch R.W."/>
            <person name="Higgins S."/>
            <person name="Loffler F."/>
        </authorList>
    </citation>
    <scope>NUCLEOTIDE SEQUENCE</scope>
</reference>
<gene>
    <name evidence="2" type="ORF">SDC9_139828</name>
</gene>
<comment type="caution">
    <text evidence="2">The sequence shown here is derived from an EMBL/GenBank/DDBJ whole genome shotgun (WGS) entry which is preliminary data.</text>
</comment>
<sequence>MYEIPGRETETPCKSQQELCRKTDRTEIPRIRTVREREPKRNPRTRQIPETIQGETETNNEEKPKRNTGSDTVPNQTQRARVAGILQNSGHAMGDIKHNKMAKAPHTDVPLASMETT</sequence>
<evidence type="ECO:0000313" key="2">
    <source>
        <dbReference type="EMBL" id="MPM92693.1"/>
    </source>
</evidence>
<evidence type="ECO:0000256" key="1">
    <source>
        <dbReference type="SAM" id="MobiDB-lite"/>
    </source>
</evidence>
<dbReference type="AlphaFoldDB" id="A0A645DVR6"/>